<dbReference type="GO" id="GO:0051301">
    <property type="term" value="P:cell division"/>
    <property type="evidence" value="ECO:0007669"/>
    <property type="project" value="InterPro"/>
</dbReference>
<dbReference type="AlphaFoldDB" id="X1VYJ6"/>
<feature type="domain" description="SHS2" evidence="1">
    <location>
        <begin position="6"/>
        <end position="82"/>
    </location>
</feature>
<proteinExistence type="predicted"/>
<dbReference type="InterPro" id="IPR043129">
    <property type="entry name" value="ATPase_NBD"/>
</dbReference>
<dbReference type="GO" id="GO:0032153">
    <property type="term" value="C:cell division site"/>
    <property type="evidence" value="ECO:0007669"/>
    <property type="project" value="TreeGrafter"/>
</dbReference>
<protein>
    <recommendedName>
        <fullName evidence="1">SHS2 domain-containing protein</fullName>
    </recommendedName>
</protein>
<dbReference type="SMART" id="SM00842">
    <property type="entry name" value="FtsA"/>
    <property type="match status" value="1"/>
</dbReference>
<dbReference type="InterPro" id="IPR050696">
    <property type="entry name" value="FtsA/MreB"/>
</dbReference>
<dbReference type="GO" id="GO:0009898">
    <property type="term" value="C:cytoplasmic side of plasma membrane"/>
    <property type="evidence" value="ECO:0007669"/>
    <property type="project" value="TreeGrafter"/>
</dbReference>
<accession>X1VYJ6</accession>
<reference evidence="2" key="1">
    <citation type="journal article" date="2014" name="Front. Microbiol.">
        <title>High frequency of phylogenetically diverse reductive dehalogenase-homologous genes in deep subseafloor sedimentary metagenomes.</title>
        <authorList>
            <person name="Kawai M."/>
            <person name="Futagami T."/>
            <person name="Toyoda A."/>
            <person name="Takaki Y."/>
            <person name="Nishi S."/>
            <person name="Hori S."/>
            <person name="Arai W."/>
            <person name="Tsubouchi T."/>
            <person name="Morono Y."/>
            <person name="Uchiyama I."/>
            <person name="Ito T."/>
            <person name="Fujiyama A."/>
            <person name="Inagaki F."/>
            <person name="Takami H."/>
        </authorList>
    </citation>
    <scope>NUCLEOTIDE SEQUENCE</scope>
    <source>
        <strain evidence="2">Expedition CK06-06</strain>
    </source>
</reference>
<dbReference type="PANTHER" id="PTHR32432">
    <property type="entry name" value="CELL DIVISION PROTEIN FTSA-RELATED"/>
    <property type="match status" value="1"/>
</dbReference>
<comment type="caution">
    <text evidence="2">The sequence shown here is derived from an EMBL/GenBank/DDBJ whole genome shotgun (WGS) entry which is preliminary data.</text>
</comment>
<sequence length="83" mass="8831">MDEPIIVGIDIGTTKICTIVGRIEVEGILRILGVGIEPSFGMRKGVPVDVGAVTQAVSRSIEKAERTSGQPFKPGARFAYSFP</sequence>
<evidence type="ECO:0000259" key="1">
    <source>
        <dbReference type="SMART" id="SM00842"/>
    </source>
</evidence>
<gene>
    <name evidence="2" type="ORF">S12H4_59615</name>
</gene>
<organism evidence="2">
    <name type="scientific">marine sediment metagenome</name>
    <dbReference type="NCBI Taxonomy" id="412755"/>
    <lineage>
        <taxon>unclassified sequences</taxon>
        <taxon>metagenomes</taxon>
        <taxon>ecological metagenomes</taxon>
    </lineage>
</organism>
<dbReference type="PANTHER" id="PTHR32432:SF4">
    <property type="entry name" value="CELL DIVISION PROTEIN FTSA"/>
    <property type="match status" value="1"/>
</dbReference>
<dbReference type="EMBL" id="BARW01039006">
    <property type="protein sequence ID" value="GAJ17345.1"/>
    <property type="molecule type" value="Genomic_DNA"/>
</dbReference>
<name>X1VYJ6_9ZZZZ</name>
<dbReference type="SUPFAM" id="SSF53067">
    <property type="entry name" value="Actin-like ATPase domain"/>
    <property type="match status" value="1"/>
</dbReference>
<evidence type="ECO:0000313" key="2">
    <source>
        <dbReference type="EMBL" id="GAJ17345.1"/>
    </source>
</evidence>
<dbReference type="Gene3D" id="3.30.420.40">
    <property type="match status" value="1"/>
</dbReference>
<dbReference type="InterPro" id="IPR003494">
    <property type="entry name" value="SHS2_FtsA"/>
</dbReference>